<evidence type="ECO:0000256" key="8">
    <source>
        <dbReference type="ARBA" id="ARBA00023136"/>
    </source>
</evidence>
<protein>
    <recommendedName>
        <fullName evidence="3">Cytochrome c oxidase assembly protein COX16 homolog, mitochondrial</fullName>
    </recommendedName>
</protein>
<accession>A0A1S3CXS7</accession>
<evidence type="ECO:0000313" key="11">
    <source>
        <dbReference type="RefSeq" id="XP_008470035.1"/>
    </source>
</evidence>
<evidence type="ECO:0000256" key="4">
    <source>
        <dbReference type="ARBA" id="ARBA00022692"/>
    </source>
</evidence>
<keyword evidence="6 9" id="KW-1133">Transmembrane helix</keyword>
<reference evidence="11" key="1">
    <citation type="submission" date="2025-08" db="UniProtKB">
        <authorList>
            <consortium name="RefSeq"/>
        </authorList>
    </citation>
    <scope>IDENTIFICATION</scope>
</reference>
<evidence type="ECO:0000313" key="10">
    <source>
        <dbReference type="Proteomes" id="UP000079169"/>
    </source>
</evidence>
<dbReference type="Proteomes" id="UP000079169">
    <property type="component" value="Unplaced"/>
</dbReference>
<evidence type="ECO:0000256" key="6">
    <source>
        <dbReference type="ARBA" id="ARBA00022989"/>
    </source>
</evidence>
<dbReference type="GO" id="GO:0005743">
    <property type="term" value="C:mitochondrial inner membrane"/>
    <property type="evidence" value="ECO:0007669"/>
    <property type="project" value="UniProtKB-SubCell"/>
</dbReference>
<dbReference type="Pfam" id="PF14138">
    <property type="entry name" value="COX16"/>
    <property type="match status" value="1"/>
</dbReference>
<evidence type="ECO:0000256" key="1">
    <source>
        <dbReference type="ARBA" id="ARBA00004434"/>
    </source>
</evidence>
<dbReference type="PANTHER" id="PTHR17130:SF14">
    <property type="entry name" value="CYTOCHROME C OXIDASE ASSEMBLY PROTEIN COX16 HOMOLOG, MITOCHONDRIAL"/>
    <property type="match status" value="1"/>
</dbReference>
<dbReference type="GeneID" id="103507337"/>
<dbReference type="InterPro" id="IPR020164">
    <property type="entry name" value="Cyt_c_Oxase_assmbl_COX16"/>
</dbReference>
<evidence type="ECO:0000256" key="9">
    <source>
        <dbReference type="SAM" id="Phobius"/>
    </source>
</evidence>
<sequence length="118" mass="13865">MNNFLVKFNHLKKNRTFRFGVPFIVLVVGSSFGLREFTTLRYEFRRNESLSPAALKEIGIQRKPASESTLEKLYEKEKDVDLDNWTNIRGPRPWEDMSVIEKMKEENLAKKKKKVAES</sequence>
<organism evidence="10 11">
    <name type="scientific">Diaphorina citri</name>
    <name type="common">Asian citrus psyllid</name>
    <dbReference type="NCBI Taxonomy" id="121845"/>
    <lineage>
        <taxon>Eukaryota</taxon>
        <taxon>Metazoa</taxon>
        <taxon>Ecdysozoa</taxon>
        <taxon>Arthropoda</taxon>
        <taxon>Hexapoda</taxon>
        <taxon>Insecta</taxon>
        <taxon>Pterygota</taxon>
        <taxon>Neoptera</taxon>
        <taxon>Paraneoptera</taxon>
        <taxon>Hemiptera</taxon>
        <taxon>Sternorrhyncha</taxon>
        <taxon>Psylloidea</taxon>
        <taxon>Psyllidae</taxon>
        <taxon>Diaphorininae</taxon>
        <taxon>Diaphorina</taxon>
    </lineage>
</organism>
<dbReference type="AlphaFoldDB" id="A0A1S3CXS7"/>
<keyword evidence="4 9" id="KW-0812">Transmembrane</keyword>
<evidence type="ECO:0000256" key="3">
    <source>
        <dbReference type="ARBA" id="ARBA00021814"/>
    </source>
</evidence>
<name>A0A1S3CXS7_DIACI</name>
<dbReference type="PANTHER" id="PTHR17130">
    <property type="entry name" value="MITOCHONDRIAL OUTER MEMBRANE PROTEIN 25"/>
    <property type="match status" value="1"/>
</dbReference>
<evidence type="ECO:0000256" key="5">
    <source>
        <dbReference type="ARBA" id="ARBA00022792"/>
    </source>
</evidence>
<feature type="transmembrane region" description="Helical" evidence="9">
    <location>
        <begin position="20"/>
        <end position="37"/>
    </location>
</feature>
<dbReference type="STRING" id="121845.A0A1S3CXS7"/>
<dbReference type="PaxDb" id="121845-A0A1S3CXS7"/>
<evidence type="ECO:0000256" key="7">
    <source>
        <dbReference type="ARBA" id="ARBA00023128"/>
    </source>
</evidence>
<keyword evidence="8 9" id="KW-0472">Membrane</keyword>
<proteinExistence type="inferred from homology"/>
<dbReference type="GO" id="GO:0033617">
    <property type="term" value="P:mitochondrial respiratory chain complex IV assembly"/>
    <property type="evidence" value="ECO:0007669"/>
    <property type="project" value="TreeGrafter"/>
</dbReference>
<evidence type="ECO:0000256" key="2">
    <source>
        <dbReference type="ARBA" id="ARBA00008370"/>
    </source>
</evidence>
<gene>
    <name evidence="11" type="primary">LOC103507337</name>
</gene>
<keyword evidence="5" id="KW-0999">Mitochondrion inner membrane</keyword>
<comment type="subcellular location">
    <subcellularLocation>
        <location evidence="1">Mitochondrion inner membrane</location>
        <topology evidence="1">Single-pass membrane protein</topology>
    </subcellularLocation>
</comment>
<keyword evidence="10" id="KW-1185">Reference proteome</keyword>
<dbReference type="RefSeq" id="XP_008470035.1">
    <property type="nucleotide sequence ID" value="XM_008471813.3"/>
</dbReference>
<comment type="similarity">
    <text evidence="2">Belongs to the COX16 family.</text>
</comment>
<keyword evidence="7" id="KW-0496">Mitochondrion</keyword>